<comment type="caution">
    <text evidence="2">The sequence shown here is derived from an EMBL/GenBank/DDBJ whole genome shotgun (WGS) entry which is preliminary data.</text>
</comment>
<evidence type="ECO:0000313" key="4">
    <source>
        <dbReference type="Proteomes" id="UP001187192"/>
    </source>
</evidence>
<dbReference type="EMBL" id="BTGU01006949">
    <property type="protein sequence ID" value="GMN25802.1"/>
    <property type="molecule type" value="Genomic_DNA"/>
</dbReference>
<keyword evidence="4" id="KW-1185">Reference proteome</keyword>
<protein>
    <submittedName>
        <fullName evidence="2">Uncharacterized protein</fullName>
    </submittedName>
</protein>
<evidence type="ECO:0000313" key="3">
    <source>
        <dbReference type="EMBL" id="GMN25802.1"/>
    </source>
</evidence>
<dbReference type="Proteomes" id="UP001187192">
    <property type="component" value="Unassembled WGS sequence"/>
</dbReference>
<organism evidence="2 4">
    <name type="scientific">Ficus carica</name>
    <name type="common">Common fig</name>
    <dbReference type="NCBI Taxonomy" id="3494"/>
    <lineage>
        <taxon>Eukaryota</taxon>
        <taxon>Viridiplantae</taxon>
        <taxon>Streptophyta</taxon>
        <taxon>Embryophyta</taxon>
        <taxon>Tracheophyta</taxon>
        <taxon>Spermatophyta</taxon>
        <taxon>Magnoliopsida</taxon>
        <taxon>eudicotyledons</taxon>
        <taxon>Gunneridae</taxon>
        <taxon>Pentapetalae</taxon>
        <taxon>rosids</taxon>
        <taxon>fabids</taxon>
        <taxon>Rosales</taxon>
        <taxon>Moraceae</taxon>
        <taxon>Ficeae</taxon>
        <taxon>Ficus</taxon>
    </lineage>
</organism>
<dbReference type="EMBL" id="BTGU01006948">
    <property type="protein sequence ID" value="GMN25790.1"/>
    <property type="molecule type" value="Genomic_DNA"/>
</dbReference>
<dbReference type="AlphaFoldDB" id="A0AA87Z5H5"/>
<proteinExistence type="predicted"/>
<accession>A0AA87Z5H5</accession>
<evidence type="ECO:0000256" key="1">
    <source>
        <dbReference type="SAM" id="MobiDB-lite"/>
    </source>
</evidence>
<name>A0AA87Z5H5_FICCA</name>
<evidence type="ECO:0000313" key="2">
    <source>
        <dbReference type="EMBL" id="GMN25790.1"/>
    </source>
</evidence>
<gene>
    <name evidence="2" type="ORF">TIFTF001_049239</name>
    <name evidence="3" type="ORF">TIFTF001_049240</name>
</gene>
<feature type="region of interest" description="Disordered" evidence="1">
    <location>
        <begin position="84"/>
        <end position="108"/>
    </location>
</feature>
<reference evidence="2" key="1">
    <citation type="submission" date="2023-07" db="EMBL/GenBank/DDBJ databases">
        <title>draft genome sequence of fig (Ficus carica).</title>
        <authorList>
            <person name="Takahashi T."/>
            <person name="Nishimura K."/>
        </authorList>
    </citation>
    <scope>NUCLEOTIDE SEQUENCE</scope>
</reference>
<sequence length="187" mass="20692">MRTRITYELAGSKPKRNLELVIETSCDASPATEVACRVEGGWEKAFSLVVGFGVWQRGNGSEEQGLIFLLLYFFYGEESNPNHTKTGEERKVFSANSDDPVGPSEGWATTKSGPAVVLRSLDLAMKGLCNDDDGIWREKAFATPKSDGGEGRFDVGHAVNLLGLEVRSVWFQTNCRMMKVIRRHQSS</sequence>